<evidence type="ECO:0000313" key="2">
    <source>
        <dbReference type="EMBL" id="TQD38686.1"/>
    </source>
</evidence>
<dbReference type="RefSeq" id="WP_141421881.1">
    <property type="nucleotide sequence ID" value="NZ_VIAR01000007.1"/>
</dbReference>
<dbReference type="OrthoDB" id="1121030at2"/>
<accession>A0A507ZLY1</accession>
<comment type="caution">
    <text evidence="2">The sequence shown here is derived from an EMBL/GenBank/DDBJ whole genome shotgun (WGS) entry which is preliminary data.</text>
</comment>
<feature type="signal peptide" evidence="1">
    <location>
        <begin position="1"/>
        <end position="18"/>
    </location>
</feature>
<evidence type="ECO:0000313" key="3">
    <source>
        <dbReference type="Proteomes" id="UP000317169"/>
    </source>
</evidence>
<sequence>MRLSYFIFFIFLAFQLQAQETDLLFNIIHKNNTIGTLTAKKKPIGDNVHYYNHTAISTRILFANIEVDYQYTVVYNKDQLIKAAAKIRLNGNTRTNTFTEKNAQDYIFYENGKQQRSITENIAYSTVNLLFEEPLHIEKVYAEEHGEFHELKKIRRHTYEKTNSKGKVNTYFYKNGILEKAVIDIGLINFEIIKK</sequence>
<proteinExistence type="predicted"/>
<keyword evidence="1" id="KW-0732">Signal</keyword>
<name>A0A507ZLY1_9FLAO</name>
<protein>
    <submittedName>
        <fullName evidence="2">Uncharacterized protein</fullName>
    </submittedName>
</protein>
<organism evidence="2 3">
    <name type="scientific">Haloflavibacter putidus</name>
    <dbReference type="NCBI Taxonomy" id="2576776"/>
    <lineage>
        <taxon>Bacteria</taxon>
        <taxon>Pseudomonadati</taxon>
        <taxon>Bacteroidota</taxon>
        <taxon>Flavobacteriia</taxon>
        <taxon>Flavobacteriales</taxon>
        <taxon>Flavobacteriaceae</taxon>
        <taxon>Haloflavibacter</taxon>
    </lineage>
</organism>
<keyword evidence="3" id="KW-1185">Reference proteome</keyword>
<dbReference type="Pfam" id="PF19630">
    <property type="entry name" value="DUF6134"/>
    <property type="match status" value="1"/>
</dbReference>
<evidence type="ECO:0000256" key="1">
    <source>
        <dbReference type="SAM" id="SignalP"/>
    </source>
</evidence>
<feature type="chain" id="PRO_5021278423" evidence="1">
    <location>
        <begin position="19"/>
        <end position="195"/>
    </location>
</feature>
<dbReference type="EMBL" id="VIAR01000007">
    <property type="protein sequence ID" value="TQD38686.1"/>
    <property type="molecule type" value="Genomic_DNA"/>
</dbReference>
<dbReference type="AlphaFoldDB" id="A0A507ZLY1"/>
<reference evidence="2 3" key="1">
    <citation type="submission" date="2019-06" db="EMBL/GenBank/DDBJ databases">
        <title>Flavibacter putida gen. nov., sp. nov., a novel marine bacterium of the family Flavobacteriaceae isolated from coastal seawater.</title>
        <authorList>
            <person name="Feng X."/>
        </authorList>
    </citation>
    <scope>NUCLEOTIDE SEQUENCE [LARGE SCALE GENOMIC DNA]</scope>
    <source>
        <strain evidence="2 3">PLHSN227</strain>
    </source>
</reference>
<dbReference type="InterPro" id="IPR045767">
    <property type="entry name" value="DUF6134"/>
</dbReference>
<gene>
    <name evidence="2" type="ORF">FKR84_08545</name>
</gene>
<dbReference type="Proteomes" id="UP000317169">
    <property type="component" value="Unassembled WGS sequence"/>
</dbReference>